<dbReference type="Gene3D" id="1.10.238.10">
    <property type="entry name" value="EF-hand"/>
    <property type="match status" value="1"/>
</dbReference>
<dbReference type="InterPro" id="IPR008479">
    <property type="entry name" value="DUF760"/>
</dbReference>
<dbReference type="SMART" id="SM00054">
    <property type="entry name" value="EFh"/>
    <property type="match status" value="2"/>
</dbReference>
<accession>A0AAD7ULE9</accession>
<dbReference type="PROSITE" id="PS00018">
    <property type="entry name" value="EF_HAND_1"/>
    <property type="match status" value="1"/>
</dbReference>
<dbReference type="Proteomes" id="UP001230188">
    <property type="component" value="Unassembled WGS sequence"/>
</dbReference>
<dbReference type="Pfam" id="PF13499">
    <property type="entry name" value="EF-hand_7"/>
    <property type="match status" value="1"/>
</dbReference>
<feature type="domain" description="EF-hand" evidence="2">
    <location>
        <begin position="177"/>
        <end position="212"/>
    </location>
</feature>
<dbReference type="GO" id="GO:0005509">
    <property type="term" value="F:calcium ion binding"/>
    <property type="evidence" value="ECO:0007669"/>
    <property type="project" value="InterPro"/>
</dbReference>
<proteinExistence type="predicted"/>
<evidence type="ECO:0000313" key="4">
    <source>
        <dbReference type="Proteomes" id="UP001230188"/>
    </source>
</evidence>
<dbReference type="AlphaFoldDB" id="A0AAD7ULE9"/>
<sequence length="383" mass="42952">MVAKQFWNELTKDELAERAKELEFGGENRLAAQYVLLLTEKHPNELVREFYSSTSPAAQVAIQEAITTLLGTPSLDTTWTTTGRQVAELCFRLQMTGYMLRNAEYVLALRQIFNIPTNSTISKYSELRRAFDRVDADGDGFLRREEVEKVFDEIYVAAMEDAAKRNATTEEIELQEKKMKEIESFVRFFDANADGRVSFDEFCDGITSGAGVEDDDDDLPFPTAFTPPISGEIDLVLKNSVRKVDAAEYVASLQAEADRLRKALAKAKATSPFLPNDVDDDAATLAKQLEDQVTSISRYVGDLNEDGRKALTTTITPDAHQAINQLVNFVIMGAGDKDRQIPIEAGLMLERRVLEQLCRWQIIVGYRLRELEAMGAARDRLGK</sequence>
<keyword evidence="4" id="KW-1185">Reference proteome</keyword>
<dbReference type="EMBL" id="JAQMWT010000161">
    <property type="protein sequence ID" value="KAJ8608734.1"/>
    <property type="molecule type" value="Genomic_DNA"/>
</dbReference>
<dbReference type="PROSITE" id="PS50222">
    <property type="entry name" value="EF_HAND_2"/>
    <property type="match status" value="2"/>
</dbReference>
<dbReference type="Pfam" id="PF05542">
    <property type="entry name" value="DUF760"/>
    <property type="match status" value="2"/>
</dbReference>
<reference evidence="3" key="1">
    <citation type="submission" date="2023-01" db="EMBL/GenBank/DDBJ databases">
        <title>Metagenome sequencing of chrysophaentin producing Chrysophaeum taylorii.</title>
        <authorList>
            <person name="Davison J."/>
            <person name="Bewley C."/>
        </authorList>
    </citation>
    <scope>NUCLEOTIDE SEQUENCE</scope>
    <source>
        <strain evidence="3">NIES-1699</strain>
    </source>
</reference>
<dbReference type="InterPro" id="IPR002048">
    <property type="entry name" value="EF_hand_dom"/>
</dbReference>
<dbReference type="PANTHER" id="PTHR33598">
    <property type="entry name" value="OS02G0833400 PROTEIN"/>
    <property type="match status" value="1"/>
</dbReference>
<evidence type="ECO:0000256" key="1">
    <source>
        <dbReference type="ARBA" id="ARBA00022837"/>
    </source>
</evidence>
<feature type="domain" description="EF-hand" evidence="2">
    <location>
        <begin position="122"/>
        <end position="157"/>
    </location>
</feature>
<evidence type="ECO:0000313" key="3">
    <source>
        <dbReference type="EMBL" id="KAJ8608734.1"/>
    </source>
</evidence>
<gene>
    <name evidence="3" type="ORF">CTAYLR_007785</name>
</gene>
<dbReference type="InterPro" id="IPR011992">
    <property type="entry name" value="EF-hand-dom_pair"/>
</dbReference>
<dbReference type="InterPro" id="IPR018247">
    <property type="entry name" value="EF_Hand_1_Ca_BS"/>
</dbReference>
<keyword evidence="1" id="KW-0106">Calcium</keyword>
<protein>
    <recommendedName>
        <fullName evidence="2">EF-hand domain-containing protein</fullName>
    </recommendedName>
</protein>
<organism evidence="3 4">
    <name type="scientific">Chrysophaeum taylorii</name>
    <dbReference type="NCBI Taxonomy" id="2483200"/>
    <lineage>
        <taxon>Eukaryota</taxon>
        <taxon>Sar</taxon>
        <taxon>Stramenopiles</taxon>
        <taxon>Ochrophyta</taxon>
        <taxon>Pelagophyceae</taxon>
        <taxon>Pelagomonadales</taxon>
        <taxon>Pelagomonadaceae</taxon>
        <taxon>Chrysophaeum</taxon>
    </lineage>
</organism>
<name>A0AAD7ULE9_9STRA</name>
<comment type="caution">
    <text evidence="3">The sequence shown here is derived from an EMBL/GenBank/DDBJ whole genome shotgun (WGS) entry which is preliminary data.</text>
</comment>
<dbReference type="SUPFAM" id="SSF47473">
    <property type="entry name" value="EF-hand"/>
    <property type="match status" value="1"/>
</dbReference>
<dbReference type="PANTHER" id="PTHR33598:SF4">
    <property type="entry name" value="OS02G0833400 PROTEIN"/>
    <property type="match status" value="1"/>
</dbReference>
<evidence type="ECO:0000259" key="2">
    <source>
        <dbReference type="PROSITE" id="PS50222"/>
    </source>
</evidence>
<dbReference type="CDD" id="cd00051">
    <property type="entry name" value="EFh"/>
    <property type="match status" value="1"/>
</dbReference>